<reference evidence="1 2" key="1">
    <citation type="submission" date="2020-01" db="EMBL/GenBank/DDBJ databases">
        <title>Paenibacillus soybeanensis sp. nov. isolated from the nodules of soybean (Glycine max(L.) Merr).</title>
        <authorList>
            <person name="Wang H."/>
        </authorList>
    </citation>
    <scope>NUCLEOTIDE SEQUENCE [LARGE SCALE GENOMIC DNA]</scope>
    <source>
        <strain evidence="1 2">T1</strain>
    </source>
</reference>
<comment type="caution">
    <text evidence="1">The sequence shown here is derived from an EMBL/GenBank/DDBJ whole genome shotgun (WGS) entry which is preliminary data.</text>
</comment>
<dbReference type="Pfam" id="PF10844">
    <property type="entry name" value="DUF2577"/>
    <property type="match status" value="1"/>
</dbReference>
<keyword evidence="2" id="KW-1185">Reference proteome</keyword>
<sequence>MSLNETIKQITKGYLASVKLADVQYGTVSRLDPLEVSVNERLALPEDFLVVPEHMTAFKVTVGAQEVEIRTGLAVGDRVVLIREQGGLNYVIAGRLTG</sequence>
<proteinExistence type="predicted"/>
<gene>
    <name evidence="1" type="ORF">GT019_10585</name>
</gene>
<dbReference type="EMBL" id="JAAAMV010000005">
    <property type="protein sequence ID" value="NBD24317.1"/>
    <property type="molecule type" value="Genomic_DNA"/>
</dbReference>
<dbReference type="RefSeq" id="WP_161743111.1">
    <property type="nucleotide sequence ID" value="NZ_JAAAMV010000005.1"/>
</dbReference>
<dbReference type="InterPro" id="IPR022555">
    <property type="entry name" value="DUF2577"/>
</dbReference>
<dbReference type="Proteomes" id="UP000665561">
    <property type="component" value="Unassembled WGS sequence"/>
</dbReference>
<accession>A0ABW9XNV8</accession>
<name>A0ABW9XNV8_9BACL</name>
<evidence type="ECO:0000313" key="1">
    <source>
        <dbReference type="EMBL" id="NBD24317.1"/>
    </source>
</evidence>
<evidence type="ECO:0000313" key="2">
    <source>
        <dbReference type="Proteomes" id="UP000665561"/>
    </source>
</evidence>
<protein>
    <submittedName>
        <fullName evidence="1">DUF2577 domain-containing protein</fullName>
    </submittedName>
</protein>
<organism evidence="1 2">
    <name type="scientific">Paenibacillus glycinis</name>
    <dbReference type="NCBI Taxonomy" id="2697035"/>
    <lineage>
        <taxon>Bacteria</taxon>
        <taxon>Bacillati</taxon>
        <taxon>Bacillota</taxon>
        <taxon>Bacilli</taxon>
        <taxon>Bacillales</taxon>
        <taxon>Paenibacillaceae</taxon>
        <taxon>Paenibacillus</taxon>
    </lineage>
</organism>